<dbReference type="InterPro" id="IPR001173">
    <property type="entry name" value="Glyco_trans_2-like"/>
</dbReference>
<dbReference type="CDD" id="cd00761">
    <property type="entry name" value="Glyco_tranf_GTA_type"/>
    <property type="match status" value="1"/>
</dbReference>
<dbReference type="GO" id="GO:0016740">
    <property type="term" value="F:transferase activity"/>
    <property type="evidence" value="ECO:0007669"/>
    <property type="project" value="UniProtKB-KW"/>
</dbReference>
<keyword evidence="2" id="KW-0808">Transferase</keyword>
<reference evidence="2 3" key="1">
    <citation type="submission" date="2017-10" db="EMBL/GenBank/DDBJ databases">
        <title>Sequencing the genomes of 1000 actinobacteria strains.</title>
        <authorList>
            <person name="Klenk H.-P."/>
        </authorList>
    </citation>
    <scope>NUCLEOTIDE SEQUENCE [LARGE SCALE GENOMIC DNA]</scope>
    <source>
        <strain evidence="2 3">DSM 21863</strain>
    </source>
</reference>
<proteinExistence type="predicted"/>
<gene>
    <name evidence="2" type="ORF">ATJ88_2798</name>
</gene>
<feature type="domain" description="Glycosyltransferase 2-like" evidence="1">
    <location>
        <begin position="8"/>
        <end position="138"/>
    </location>
</feature>
<dbReference type="Proteomes" id="UP000224130">
    <property type="component" value="Unassembled WGS sequence"/>
</dbReference>
<organism evidence="2 3">
    <name type="scientific">Isoptericola jiangsuensis</name>
    <dbReference type="NCBI Taxonomy" id="548579"/>
    <lineage>
        <taxon>Bacteria</taxon>
        <taxon>Bacillati</taxon>
        <taxon>Actinomycetota</taxon>
        <taxon>Actinomycetes</taxon>
        <taxon>Micrococcales</taxon>
        <taxon>Promicromonosporaceae</taxon>
        <taxon>Isoptericola</taxon>
    </lineage>
</organism>
<protein>
    <submittedName>
        <fullName evidence="2">Glycosyl transferase family 2</fullName>
    </submittedName>
</protein>
<dbReference type="SUPFAM" id="SSF53448">
    <property type="entry name" value="Nucleotide-diphospho-sugar transferases"/>
    <property type="match status" value="1"/>
</dbReference>
<evidence type="ECO:0000259" key="1">
    <source>
        <dbReference type="Pfam" id="PF00535"/>
    </source>
</evidence>
<evidence type="ECO:0000313" key="3">
    <source>
        <dbReference type="Proteomes" id="UP000224130"/>
    </source>
</evidence>
<keyword evidence="3" id="KW-1185">Reference proteome</keyword>
<evidence type="ECO:0000313" key="2">
    <source>
        <dbReference type="EMBL" id="PFG44080.1"/>
    </source>
</evidence>
<comment type="caution">
    <text evidence="2">The sequence shown here is derived from an EMBL/GenBank/DDBJ whole genome shotgun (WGS) entry which is preliminary data.</text>
</comment>
<dbReference type="Gene3D" id="3.90.550.10">
    <property type="entry name" value="Spore Coat Polysaccharide Biosynthesis Protein SpsA, Chain A"/>
    <property type="match status" value="1"/>
</dbReference>
<dbReference type="PANTHER" id="PTHR43685">
    <property type="entry name" value="GLYCOSYLTRANSFERASE"/>
    <property type="match status" value="1"/>
</dbReference>
<dbReference type="InterPro" id="IPR029044">
    <property type="entry name" value="Nucleotide-diphossugar_trans"/>
</dbReference>
<dbReference type="InterPro" id="IPR050834">
    <property type="entry name" value="Glycosyltransf_2"/>
</dbReference>
<dbReference type="PANTHER" id="PTHR43685:SF2">
    <property type="entry name" value="GLYCOSYLTRANSFERASE 2-LIKE DOMAIN-CONTAINING PROTEIN"/>
    <property type="match status" value="1"/>
</dbReference>
<dbReference type="EMBL" id="PDJJ01000001">
    <property type="protein sequence ID" value="PFG44080.1"/>
    <property type="molecule type" value="Genomic_DNA"/>
</dbReference>
<sequence length="342" mass="37199">MTDGPLISVIVPAKDASDYVADALTSLGRQVDEPRELQVVVVDDGSTDGTGDIVDSFRDRLADLVVLRNDRPHGLAAARNQGADAAAGRWLTFLDADDWMAPRRLPALVAACRRLGCAWVRTDHTTVNGRHRVRRQAPEGLRGVALDPRDSIVPAAEITMVDYPYAWAGIFDRALKTDGLLDFVDGLHTAEDRPWIWNLHLNGPRYAVVDAPSICYRRGVSTSLTQVYDSRQLDFARAFGVARDVLMDDAESARFLPKLVRTIVAVTMHHYRNSSRMAPGVYADFLAVSSALLKSLPVDLVVRQAASGPPERTALVDGLLGPDWAALPVPTLDDLEATGSAA</sequence>
<name>A0A2A9F0P8_9MICO</name>
<dbReference type="AlphaFoldDB" id="A0A2A9F0P8"/>
<dbReference type="Pfam" id="PF00535">
    <property type="entry name" value="Glycos_transf_2"/>
    <property type="match status" value="1"/>
</dbReference>
<accession>A0A2A9F0P8</accession>